<proteinExistence type="predicted"/>
<organism evidence="1">
    <name type="scientific">marine sediment metagenome</name>
    <dbReference type="NCBI Taxonomy" id="412755"/>
    <lineage>
        <taxon>unclassified sequences</taxon>
        <taxon>metagenomes</taxon>
        <taxon>ecological metagenomes</taxon>
    </lineage>
</organism>
<dbReference type="AlphaFoldDB" id="X0TLU2"/>
<feature type="non-terminal residue" evidence="1">
    <location>
        <position position="1"/>
    </location>
</feature>
<reference evidence="1" key="1">
    <citation type="journal article" date="2014" name="Front. Microbiol.">
        <title>High frequency of phylogenetically diverse reductive dehalogenase-homologous genes in deep subseafloor sedimentary metagenomes.</title>
        <authorList>
            <person name="Kawai M."/>
            <person name="Futagami T."/>
            <person name="Toyoda A."/>
            <person name="Takaki Y."/>
            <person name="Nishi S."/>
            <person name="Hori S."/>
            <person name="Arai W."/>
            <person name="Tsubouchi T."/>
            <person name="Morono Y."/>
            <person name="Uchiyama I."/>
            <person name="Ito T."/>
            <person name="Fujiyama A."/>
            <person name="Inagaki F."/>
            <person name="Takami H."/>
        </authorList>
    </citation>
    <scope>NUCLEOTIDE SEQUENCE</scope>
    <source>
        <strain evidence="1">Expedition CK06-06</strain>
    </source>
</reference>
<accession>X0TLU2</accession>
<sequence>RPEFALNGFTYHAGSTGAITEYADGTGKVLVTDEGHGLVTGDIISIRGTTNYNGIWVITKVNANSFTIPDTWVADDGASDWDQGSYLLAGDSVNGVYTMAFTISMLESGAAGSDLHIQTYVNGNACPKCEAHLTTGNNKLSSLAGHSINALVAGDRFSITVESSGVNTVTVAHGNLSVHQL</sequence>
<protein>
    <submittedName>
        <fullName evidence="1">Uncharacterized protein</fullName>
    </submittedName>
</protein>
<comment type="caution">
    <text evidence="1">The sequence shown here is derived from an EMBL/GenBank/DDBJ whole genome shotgun (WGS) entry which is preliminary data.</text>
</comment>
<dbReference type="Gene3D" id="2.40.30.20">
    <property type="match status" value="1"/>
</dbReference>
<gene>
    <name evidence="1" type="ORF">S01H1_15886</name>
</gene>
<dbReference type="EMBL" id="BARS01008318">
    <property type="protein sequence ID" value="GAF77045.1"/>
    <property type="molecule type" value="Genomic_DNA"/>
</dbReference>
<dbReference type="InterPro" id="IPR023366">
    <property type="entry name" value="ATP_synth_asu-like_sf"/>
</dbReference>
<name>X0TLU2_9ZZZZ</name>
<evidence type="ECO:0000313" key="1">
    <source>
        <dbReference type="EMBL" id="GAF77045.1"/>
    </source>
</evidence>